<evidence type="ECO:0000313" key="2">
    <source>
        <dbReference type="Proteomes" id="UP000499080"/>
    </source>
</evidence>
<reference evidence="1 2" key="1">
    <citation type="journal article" date="2019" name="Sci. Rep.">
        <title>Orb-weaving spider Araneus ventricosus genome elucidates the spidroin gene catalogue.</title>
        <authorList>
            <person name="Kono N."/>
            <person name="Nakamura H."/>
            <person name="Ohtoshi R."/>
            <person name="Moran D.A.P."/>
            <person name="Shinohara A."/>
            <person name="Yoshida Y."/>
            <person name="Fujiwara M."/>
            <person name="Mori M."/>
            <person name="Tomita M."/>
            <person name="Arakawa K."/>
        </authorList>
    </citation>
    <scope>NUCLEOTIDE SEQUENCE [LARGE SCALE GENOMIC DNA]</scope>
</reference>
<protein>
    <submittedName>
        <fullName evidence="1">Uncharacterized protein</fullName>
    </submittedName>
</protein>
<keyword evidence="2" id="KW-1185">Reference proteome</keyword>
<evidence type="ECO:0000313" key="1">
    <source>
        <dbReference type="EMBL" id="GBM63028.1"/>
    </source>
</evidence>
<dbReference type="EMBL" id="BGPR01001848">
    <property type="protein sequence ID" value="GBM63028.1"/>
    <property type="molecule type" value="Genomic_DNA"/>
</dbReference>
<dbReference type="Proteomes" id="UP000499080">
    <property type="component" value="Unassembled WGS sequence"/>
</dbReference>
<sequence>MISKCWKFEILISFSGYMRQGHPTTLLASLGEVAILYQMEHLSLSLCDPTWFSVSDQIHHLRIRDKGEVWYLLMVKTTLEVLGEASVAEV</sequence>
<name>A0A4Y2HCM1_ARAVE</name>
<proteinExistence type="predicted"/>
<dbReference type="AlphaFoldDB" id="A0A4Y2HCM1"/>
<organism evidence="1 2">
    <name type="scientific">Araneus ventricosus</name>
    <name type="common">Orbweaver spider</name>
    <name type="synonym">Epeira ventricosa</name>
    <dbReference type="NCBI Taxonomy" id="182803"/>
    <lineage>
        <taxon>Eukaryota</taxon>
        <taxon>Metazoa</taxon>
        <taxon>Ecdysozoa</taxon>
        <taxon>Arthropoda</taxon>
        <taxon>Chelicerata</taxon>
        <taxon>Arachnida</taxon>
        <taxon>Araneae</taxon>
        <taxon>Araneomorphae</taxon>
        <taxon>Entelegynae</taxon>
        <taxon>Araneoidea</taxon>
        <taxon>Araneidae</taxon>
        <taxon>Araneus</taxon>
    </lineage>
</organism>
<comment type="caution">
    <text evidence="1">The sequence shown here is derived from an EMBL/GenBank/DDBJ whole genome shotgun (WGS) entry which is preliminary data.</text>
</comment>
<gene>
    <name evidence="1" type="ORF">AVEN_54708_1</name>
</gene>
<accession>A0A4Y2HCM1</accession>